<proteinExistence type="predicted"/>
<dbReference type="KEGG" id="vg:54998052"/>
<organism evidence="1 2">
    <name type="scientific">Gordonia phage Daredevil</name>
    <dbReference type="NCBI Taxonomy" id="2283286"/>
    <lineage>
        <taxon>Viruses</taxon>
        <taxon>Duplodnaviria</taxon>
        <taxon>Heunggongvirae</taxon>
        <taxon>Uroviricota</taxon>
        <taxon>Caudoviricetes</taxon>
        <taxon>Daredevilvirus</taxon>
        <taxon>Daredevilvirus daredevil</taxon>
    </lineage>
</organism>
<dbReference type="GeneID" id="54998052"/>
<protein>
    <submittedName>
        <fullName evidence="1">Uncharacterized protein</fullName>
    </submittedName>
</protein>
<reference evidence="2" key="1">
    <citation type="submission" date="2018-07" db="EMBL/GenBank/DDBJ databases">
        <authorList>
            <person name="Quirk P.G."/>
            <person name="Krulwich T.A."/>
        </authorList>
    </citation>
    <scope>NUCLEOTIDE SEQUENCE [LARGE SCALE GENOMIC DNA]</scope>
</reference>
<dbReference type="Proteomes" id="UP000257597">
    <property type="component" value="Segment"/>
</dbReference>
<keyword evidence="2" id="KW-1185">Reference proteome</keyword>
<dbReference type="EMBL" id="MH590603">
    <property type="protein sequence ID" value="AXH70449.1"/>
    <property type="molecule type" value="Genomic_DNA"/>
</dbReference>
<gene>
    <name evidence="1" type="primary">62</name>
    <name evidence="1" type="ORF">SEA_DAREDEVIL_62</name>
</gene>
<evidence type="ECO:0000313" key="1">
    <source>
        <dbReference type="EMBL" id="AXH70449.1"/>
    </source>
</evidence>
<name>A0A345MIR8_9CAUD</name>
<evidence type="ECO:0000313" key="2">
    <source>
        <dbReference type="Proteomes" id="UP000257597"/>
    </source>
</evidence>
<sequence length="207" mass="21918">MTIIAAVIDGNSAYIAADWACSYDDTDVLFIDNSPKVREFPIEGSNTPALIGMAGDSAIPSLLHGLILPPLPKDGPDIIWADSVARAVTKRIMESPLPPMLTYEDGQQGINGDFLMVIGHKIYRLLDNAAMEPAAAFDAIGTGGDFTLGYIAGRLEDCISPSMKDVLADAVEAACMSVSSCDLGGRPPFLQLAKNVVGKGAFARRFV</sequence>
<dbReference type="RefSeq" id="YP_009807176.1">
    <property type="nucleotide sequence ID" value="NC_048021.1"/>
</dbReference>
<accession>A0A345MIR8</accession>